<gene>
    <name evidence="1" type="primary">CR293502.1</name>
</gene>
<protein>
    <submittedName>
        <fullName evidence="1">Uncharacterized protein</fullName>
    </submittedName>
</protein>
<reference evidence="1" key="2">
    <citation type="submission" date="2016-06" db="EMBL/GenBank/DDBJ databases">
        <title>The genome of a short-lived fish provides insights into sex chromosome evolution and the genetic control of aging.</title>
        <authorList>
            <person name="Reichwald K."/>
            <person name="Felder M."/>
            <person name="Petzold A."/>
            <person name="Koch P."/>
            <person name="Groth M."/>
            <person name="Platzer M."/>
        </authorList>
    </citation>
    <scope>NUCLEOTIDE SEQUENCE</scope>
    <source>
        <tissue evidence="1">Brain</tissue>
    </source>
</reference>
<proteinExistence type="predicted"/>
<dbReference type="EMBL" id="HAEC01005548">
    <property type="protein sequence ID" value="SBQ73625.1"/>
    <property type="molecule type" value="Transcribed_RNA"/>
</dbReference>
<reference evidence="1" key="1">
    <citation type="submission" date="2016-05" db="EMBL/GenBank/DDBJ databases">
        <authorList>
            <person name="Lavstsen T."/>
            <person name="Jespersen J.S."/>
        </authorList>
    </citation>
    <scope>NUCLEOTIDE SEQUENCE</scope>
    <source>
        <tissue evidence="1">Brain</tissue>
    </source>
</reference>
<evidence type="ECO:0000313" key="1">
    <source>
        <dbReference type="EMBL" id="SBQ73625.1"/>
    </source>
</evidence>
<name>A0A1A8GP58_9TELE</name>
<accession>A0A1A8GP58</accession>
<dbReference type="AlphaFoldDB" id="A0A1A8GP58"/>
<sequence length="55" mass="6295">NNEDASDYRDRICSQSEASPPIPQHLIQCLVLFFIPTHLCELVCCMSQGDLMHFK</sequence>
<organism evidence="1">
    <name type="scientific">Nothobranchius korthausae</name>
    <dbReference type="NCBI Taxonomy" id="1143690"/>
    <lineage>
        <taxon>Eukaryota</taxon>
        <taxon>Metazoa</taxon>
        <taxon>Chordata</taxon>
        <taxon>Craniata</taxon>
        <taxon>Vertebrata</taxon>
        <taxon>Euteleostomi</taxon>
        <taxon>Actinopterygii</taxon>
        <taxon>Neopterygii</taxon>
        <taxon>Teleostei</taxon>
        <taxon>Neoteleostei</taxon>
        <taxon>Acanthomorphata</taxon>
        <taxon>Ovalentaria</taxon>
        <taxon>Atherinomorphae</taxon>
        <taxon>Cyprinodontiformes</taxon>
        <taxon>Nothobranchiidae</taxon>
        <taxon>Nothobranchius</taxon>
    </lineage>
</organism>
<feature type="non-terminal residue" evidence="1">
    <location>
        <position position="1"/>
    </location>
</feature>